<dbReference type="WBParaSite" id="Smp_334920.2">
    <property type="protein sequence ID" value="Smp_334920.2"/>
    <property type="gene ID" value="Smp_334920"/>
</dbReference>
<proteinExistence type="predicted"/>
<protein>
    <submittedName>
        <fullName evidence="2">Lymphocyte antigen 6E-like</fullName>
    </submittedName>
</protein>
<evidence type="ECO:0000313" key="2">
    <source>
        <dbReference type="WBParaSite" id="Smp_334920.2"/>
    </source>
</evidence>
<keyword evidence="1" id="KW-1185">Reference proteome</keyword>
<dbReference type="InParanoid" id="A0A5K4F8I4"/>
<name>A0A5K4F8I4_SCHMA</name>
<accession>A0A5K4F8I4</accession>
<reference evidence="2" key="2">
    <citation type="submission" date="2019-11" db="UniProtKB">
        <authorList>
            <consortium name="WormBaseParasite"/>
        </authorList>
    </citation>
    <scope>IDENTIFICATION</scope>
    <source>
        <strain evidence="2">Puerto Rican</strain>
    </source>
</reference>
<reference evidence="1" key="1">
    <citation type="journal article" date="2012" name="PLoS Negl. Trop. Dis.">
        <title>A systematically improved high quality genome and transcriptome of the human blood fluke Schistosoma mansoni.</title>
        <authorList>
            <person name="Protasio A.V."/>
            <person name="Tsai I.J."/>
            <person name="Babbage A."/>
            <person name="Nichol S."/>
            <person name="Hunt M."/>
            <person name="Aslett M.A."/>
            <person name="De Silva N."/>
            <person name="Velarde G.S."/>
            <person name="Anderson T.J."/>
            <person name="Clark R.C."/>
            <person name="Davidson C."/>
            <person name="Dillon G.P."/>
            <person name="Holroyd N.E."/>
            <person name="LoVerde P.T."/>
            <person name="Lloyd C."/>
            <person name="McQuillan J."/>
            <person name="Oliveira G."/>
            <person name="Otto T.D."/>
            <person name="Parker-Manuel S.J."/>
            <person name="Quail M.A."/>
            <person name="Wilson R.A."/>
            <person name="Zerlotini A."/>
            <person name="Dunne D.W."/>
            <person name="Berriman M."/>
        </authorList>
    </citation>
    <scope>NUCLEOTIDE SEQUENCE [LARGE SCALE GENOMIC DNA]</scope>
    <source>
        <strain evidence="1">Puerto Rican</strain>
    </source>
</reference>
<evidence type="ECO:0000313" key="1">
    <source>
        <dbReference type="Proteomes" id="UP000008854"/>
    </source>
</evidence>
<dbReference type="Proteomes" id="UP000008854">
    <property type="component" value="Unassembled WGS sequence"/>
</dbReference>
<organism evidence="1 2">
    <name type="scientific">Schistosoma mansoni</name>
    <name type="common">Blood fluke</name>
    <dbReference type="NCBI Taxonomy" id="6183"/>
    <lineage>
        <taxon>Eukaryota</taxon>
        <taxon>Metazoa</taxon>
        <taxon>Spiralia</taxon>
        <taxon>Lophotrochozoa</taxon>
        <taxon>Platyhelminthes</taxon>
        <taxon>Trematoda</taxon>
        <taxon>Digenea</taxon>
        <taxon>Strigeidida</taxon>
        <taxon>Schistosomatoidea</taxon>
        <taxon>Schistosomatidae</taxon>
        <taxon>Schistosoma</taxon>
    </lineage>
</organism>
<sequence length="13" mass="1541">MTTLSLMVRIDNF</sequence>